<dbReference type="EMBL" id="JANKJG010000013">
    <property type="protein sequence ID" value="MCR8827928.1"/>
    <property type="molecule type" value="Genomic_DNA"/>
</dbReference>
<reference evidence="6" key="1">
    <citation type="submission" date="2022-07" db="EMBL/GenBank/DDBJ databases">
        <title>Pseudosulfitobacter sp. strain AP-MA-4, whole genome sequence.</title>
        <authorList>
            <person name="Jiang Y."/>
        </authorList>
    </citation>
    <scope>NUCLEOTIDE SEQUENCE</scope>
    <source>
        <strain evidence="6">AP-MA-4</strain>
    </source>
</reference>
<evidence type="ECO:0000256" key="3">
    <source>
        <dbReference type="ARBA" id="ARBA00022989"/>
    </source>
</evidence>
<evidence type="ECO:0000256" key="1">
    <source>
        <dbReference type="ARBA" id="ARBA00004141"/>
    </source>
</evidence>
<keyword evidence="2 5" id="KW-0812">Transmembrane</keyword>
<organism evidence="6 7">
    <name type="scientific">Pseudosulfitobacter koreensis</name>
    <dbReference type="NCBI Taxonomy" id="2968472"/>
    <lineage>
        <taxon>Bacteria</taxon>
        <taxon>Pseudomonadati</taxon>
        <taxon>Pseudomonadota</taxon>
        <taxon>Alphaproteobacteria</taxon>
        <taxon>Rhodobacterales</taxon>
        <taxon>Roseobacteraceae</taxon>
        <taxon>Pseudosulfitobacter</taxon>
    </lineage>
</organism>
<dbReference type="InterPro" id="IPR007269">
    <property type="entry name" value="ICMT_MeTrfase"/>
</dbReference>
<keyword evidence="7" id="KW-1185">Reference proteome</keyword>
<gene>
    <name evidence="6" type="ORF">NTA49_15410</name>
</gene>
<sequence>MLEPIFIALAVSVRLATLAISMRNERILRARGAVEHGAMTSKAIALAHVAFYLCAIAEGIGSTSQPGWTNDLGIIVYILSVCALFWVIATLGRLWTVKLYIAPDHRLATNWLFRRVRHPNYFLNIIPELIGLALVLDAWVTLAIGLPLYLVILALRIREEERIMGYTFAQY</sequence>
<feature type="transmembrane region" description="Helical" evidence="5">
    <location>
        <begin position="72"/>
        <end position="95"/>
    </location>
</feature>
<dbReference type="PANTHER" id="PTHR43847:SF1">
    <property type="entry name" value="BLL3993 PROTEIN"/>
    <property type="match status" value="1"/>
</dbReference>
<dbReference type="RefSeq" id="WP_258295700.1">
    <property type="nucleotide sequence ID" value="NZ_JANKJG010000013.1"/>
</dbReference>
<keyword evidence="3 5" id="KW-1133">Transmembrane helix</keyword>
<evidence type="ECO:0000256" key="5">
    <source>
        <dbReference type="SAM" id="Phobius"/>
    </source>
</evidence>
<dbReference type="Gene3D" id="1.20.120.1630">
    <property type="match status" value="1"/>
</dbReference>
<evidence type="ECO:0000256" key="4">
    <source>
        <dbReference type="ARBA" id="ARBA00023136"/>
    </source>
</evidence>
<comment type="subcellular location">
    <subcellularLocation>
        <location evidence="1">Membrane</location>
        <topology evidence="1">Multi-pass membrane protein</topology>
    </subcellularLocation>
</comment>
<evidence type="ECO:0000256" key="2">
    <source>
        <dbReference type="ARBA" id="ARBA00022692"/>
    </source>
</evidence>
<dbReference type="PANTHER" id="PTHR43847">
    <property type="entry name" value="BLL3993 PROTEIN"/>
    <property type="match status" value="1"/>
</dbReference>
<proteinExistence type="predicted"/>
<feature type="transmembrane region" description="Helical" evidence="5">
    <location>
        <begin position="129"/>
        <end position="155"/>
    </location>
</feature>
<accession>A0ABT1Z463</accession>
<dbReference type="Pfam" id="PF04140">
    <property type="entry name" value="ICMT"/>
    <property type="match status" value="1"/>
</dbReference>
<protein>
    <recommendedName>
        <fullName evidence="8">Isoprenylcysteine carboxyl methyltransferase (ICMT) family protein</fullName>
    </recommendedName>
</protein>
<feature type="transmembrane region" description="Helical" evidence="5">
    <location>
        <begin position="43"/>
        <end position="60"/>
    </location>
</feature>
<evidence type="ECO:0000313" key="6">
    <source>
        <dbReference type="EMBL" id="MCR8827928.1"/>
    </source>
</evidence>
<evidence type="ECO:0000313" key="7">
    <source>
        <dbReference type="Proteomes" id="UP001165396"/>
    </source>
</evidence>
<evidence type="ECO:0008006" key="8">
    <source>
        <dbReference type="Google" id="ProtNLM"/>
    </source>
</evidence>
<comment type="caution">
    <text evidence="6">The sequence shown here is derived from an EMBL/GenBank/DDBJ whole genome shotgun (WGS) entry which is preliminary data.</text>
</comment>
<name>A0ABT1Z463_9RHOB</name>
<dbReference type="InterPro" id="IPR052527">
    <property type="entry name" value="Metal_cation-efflux_comp"/>
</dbReference>
<dbReference type="Proteomes" id="UP001165396">
    <property type="component" value="Unassembled WGS sequence"/>
</dbReference>
<keyword evidence="4 5" id="KW-0472">Membrane</keyword>